<protein>
    <submittedName>
        <fullName evidence="3">Family 1 glycosylhydrolase</fullName>
    </submittedName>
</protein>
<dbReference type="InterPro" id="IPR001360">
    <property type="entry name" value="Glyco_hydro_1"/>
</dbReference>
<evidence type="ECO:0000256" key="2">
    <source>
        <dbReference type="RuleBase" id="RU003690"/>
    </source>
</evidence>
<keyword evidence="1" id="KW-0326">Glycosidase</keyword>
<organism evidence="3 4">
    <name type="scientific">Lactiplantibacillus plajomi</name>
    <dbReference type="NCBI Taxonomy" id="1457217"/>
    <lineage>
        <taxon>Bacteria</taxon>
        <taxon>Bacillati</taxon>
        <taxon>Bacillota</taxon>
        <taxon>Bacilli</taxon>
        <taxon>Lactobacillales</taxon>
        <taxon>Lactobacillaceae</taxon>
        <taxon>Lactiplantibacillus</taxon>
    </lineage>
</organism>
<dbReference type="EMBL" id="JBHLUK010000076">
    <property type="protein sequence ID" value="MFC0424956.1"/>
    <property type="molecule type" value="Genomic_DNA"/>
</dbReference>
<comment type="similarity">
    <text evidence="2">Belongs to the glycosyl hydrolase 1 family.</text>
</comment>
<keyword evidence="1" id="KW-0378">Hydrolase</keyword>
<reference evidence="3 4" key="1">
    <citation type="submission" date="2024-09" db="EMBL/GenBank/DDBJ databases">
        <authorList>
            <person name="Sun Q."/>
            <person name="Mori K."/>
        </authorList>
    </citation>
    <scope>NUCLEOTIDE SEQUENCE [LARGE SCALE GENOMIC DNA]</scope>
    <source>
        <strain evidence="3 4">TBRC 4575</strain>
    </source>
</reference>
<dbReference type="PANTHER" id="PTHR10353">
    <property type="entry name" value="GLYCOSYL HYDROLASE"/>
    <property type="match status" value="1"/>
</dbReference>
<dbReference type="SUPFAM" id="SSF51445">
    <property type="entry name" value="(Trans)glycosidases"/>
    <property type="match status" value="1"/>
</dbReference>
<evidence type="ECO:0000313" key="4">
    <source>
        <dbReference type="Proteomes" id="UP001589855"/>
    </source>
</evidence>
<accession>A0ABV6K679</accession>
<name>A0ABV6K679_9LACO</name>
<dbReference type="PANTHER" id="PTHR10353:SF122">
    <property type="entry name" value="6-PHOSPHO-BETA-GLUCOSIDASE ASCB-RELATED"/>
    <property type="match status" value="1"/>
</dbReference>
<dbReference type="RefSeq" id="WP_137644135.1">
    <property type="nucleotide sequence ID" value="NZ_BAABRM010000003.1"/>
</dbReference>
<dbReference type="InterPro" id="IPR017853">
    <property type="entry name" value="GH"/>
</dbReference>
<proteinExistence type="inferred from homology"/>
<gene>
    <name evidence="3" type="ORF">ACFFGS_12540</name>
</gene>
<sequence length="444" mass="49816">MDKTFPKGFLWGGMMTGSAANVNASKAAFAQRLVTEPVTRGWRGAELQLMDAPTATTVTVDWSLTIKKLQQMGYHTYRIPIAWERIFPNGDDETPNQAGLNYYRQIFEQCQAAGVEPIVTLADYRVPEHLMQAYGGWLHRQVIDSYVHYCRTLFLTFKDLVHYWIPFNEINNLVMLAGEFPGVGLPLKDGQPIANPLKTATQRQDCFQALHHQLVASARVTQLAHRIDADNEVGGMLAGRLNYVATAKSEDVRQHQWATALNNWLCGDVLLRGAYPYFADHYFERHQLHIHTAPEDAQTLRAGRVDFMMISYDGLHMQLTSELSGREAQRTADEHNDPLGLQIYLNAVYGRYGVPLMVTENGVAANRLLKQTPLARIAYLKAHIAAVRAAVDEGVDVLSYLPWDGLNHLPAELTDQVPDNADFQANIARSVAWYRQIVATNGVV</sequence>
<dbReference type="Pfam" id="PF00232">
    <property type="entry name" value="Glyco_hydro_1"/>
    <property type="match status" value="1"/>
</dbReference>
<evidence type="ECO:0000256" key="1">
    <source>
        <dbReference type="ARBA" id="ARBA00023295"/>
    </source>
</evidence>
<dbReference type="Gene3D" id="3.20.20.80">
    <property type="entry name" value="Glycosidases"/>
    <property type="match status" value="1"/>
</dbReference>
<evidence type="ECO:0000313" key="3">
    <source>
        <dbReference type="EMBL" id="MFC0424956.1"/>
    </source>
</evidence>
<comment type="caution">
    <text evidence="3">The sequence shown here is derived from an EMBL/GenBank/DDBJ whole genome shotgun (WGS) entry which is preliminary data.</text>
</comment>
<keyword evidence="4" id="KW-1185">Reference proteome</keyword>
<dbReference type="Proteomes" id="UP001589855">
    <property type="component" value="Unassembled WGS sequence"/>
</dbReference>